<dbReference type="Proteomes" id="UP000317648">
    <property type="component" value="Chromosome"/>
</dbReference>
<organism evidence="3 4">
    <name type="scientific">Lignipirellula cremea</name>
    <dbReference type="NCBI Taxonomy" id="2528010"/>
    <lineage>
        <taxon>Bacteria</taxon>
        <taxon>Pseudomonadati</taxon>
        <taxon>Planctomycetota</taxon>
        <taxon>Planctomycetia</taxon>
        <taxon>Pirellulales</taxon>
        <taxon>Pirellulaceae</taxon>
        <taxon>Lignipirellula</taxon>
    </lineage>
</organism>
<reference evidence="3 4" key="1">
    <citation type="submission" date="2019-02" db="EMBL/GenBank/DDBJ databases">
        <title>Deep-cultivation of Planctomycetes and their phenomic and genomic characterization uncovers novel biology.</title>
        <authorList>
            <person name="Wiegand S."/>
            <person name="Jogler M."/>
            <person name="Boedeker C."/>
            <person name="Pinto D."/>
            <person name="Vollmers J."/>
            <person name="Rivas-Marin E."/>
            <person name="Kohn T."/>
            <person name="Peeters S.H."/>
            <person name="Heuer A."/>
            <person name="Rast P."/>
            <person name="Oberbeckmann S."/>
            <person name="Bunk B."/>
            <person name="Jeske O."/>
            <person name="Meyerdierks A."/>
            <person name="Storesund J.E."/>
            <person name="Kallscheuer N."/>
            <person name="Luecker S."/>
            <person name="Lage O.M."/>
            <person name="Pohl T."/>
            <person name="Merkel B.J."/>
            <person name="Hornburger P."/>
            <person name="Mueller R.-W."/>
            <person name="Bruemmer F."/>
            <person name="Labrenz M."/>
            <person name="Spormann A.M."/>
            <person name="Op den Camp H."/>
            <person name="Overmann J."/>
            <person name="Amann R."/>
            <person name="Jetten M.S.M."/>
            <person name="Mascher T."/>
            <person name="Medema M.H."/>
            <person name="Devos D.P."/>
            <person name="Kaster A.-K."/>
            <person name="Ovreas L."/>
            <person name="Rohde M."/>
            <person name="Galperin M.Y."/>
            <person name="Jogler C."/>
        </authorList>
    </citation>
    <scope>NUCLEOTIDE SEQUENCE [LARGE SCALE GENOMIC DNA]</scope>
    <source>
        <strain evidence="3 4">Pla85_3_4</strain>
    </source>
</reference>
<evidence type="ECO:0000313" key="4">
    <source>
        <dbReference type="Proteomes" id="UP000317648"/>
    </source>
</evidence>
<dbReference type="EMBL" id="CP036433">
    <property type="protein sequence ID" value="QDU95551.1"/>
    <property type="molecule type" value="Genomic_DNA"/>
</dbReference>
<sequence length="161" mass="17089" precursor="true">MLRYTTSAAVLAALIISTTATAQEFDAPQPVSGFQAGAKATDASSAANMQRVQYGNLQYGYYRQYGLFGDTGYYNGNGANGDLRGNDDDGGKGEANRSSDRANPAGPTFEVNPAFTPYYGGYGGNFGTNYGEYSGFSGYGAYTGFPGYSNYGGFSYRFSPY</sequence>
<name>A0A518DUN6_9BACT</name>
<keyword evidence="2" id="KW-0732">Signal</keyword>
<dbReference type="RefSeq" id="WP_145054274.1">
    <property type="nucleotide sequence ID" value="NZ_CP036433.1"/>
</dbReference>
<feature type="compositionally biased region" description="Basic and acidic residues" evidence="1">
    <location>
        <begin position="84"/>
        <end position="100"/>
    </location>
</feature>
<gene>
    <name evidence="3" type="ORF">Pla8534_33660</name>
</gene>
<feature type="signal peptide" evidence="2">
    <location>
        <begin position="1"/>
        <end position="22"/>
    </location>
</feature>
<dbReference type="KEGG" id="lcre:Pla8534_33660"/>
<evidence type="ECO:0000256" key="2">
    <source>
        <dbReference type="SAM" id="SignalP"/>
    </source>
</evidence>
<evidence type="ECO:0000256" key="1">
    <source>
        <dbReference type="SAM" id="MobiDB-lite"/>
    </source>
</evidence>
<feature type="region of interest" description="Disordered" evidence="1">
    <location>
        <begin position="78"/>
        <end position="109"/>
    </location>
</feature>
<proteinExistence type="predicted"/>
<accession>A0A518DUN6</accession>
<feature type="chain" id="PRO_5021919320" evidence="2">
    <location>
        <begin position="23"/>
        <end position="161"/>
    </location>
</feature>
<protein>
    <submittedName>
        <fullName evidence="3">Uncharacterized protein</fullName>
    </submittedName>
</protein>
<keyword evidence="4" id="KW-1185">Reference proteome</keyword>
<dbReference type="AlphaFoldDB" id="A0A518DUN6"/>
<evidence type="ECO:0000313" key="3">
    <source>
        <dbReference type="EMBL" id="QDU95551.1"/>
    </source>
</evidence>